<keyword evidence="7" id="KW-0269">Exonuclease</keyword>
<evidence type="ECO:0000256" key="11">
    <source>
        <dbReference type="ARBA" id="ARBA00039759"/>
    </source>
</evidence>
<dbReference type="GO" id="GO:0000723">
    <property type="term" value="P:telomere maintenance"/>
    <property type="evidence" value="ECO:0007669"/>
    <property type="project" value="TreeGrafter"/>
</dbReference>
<feature type="region of interest" description="Disordered" evidence="13">
    <location>
        <begin position="609"/>
        <end position="670"/>
    </location>
</feature>
<keyword evidence="16" id="KW-1185">Reference proteome</keyword>
<dbReference type="AlphaFoldDB" id="A0A9X0C6L8"/>
<evidence type="ECO:0000259" key="14">
    <source>
        <dbReference type="Pfam" id="PF07522"/>
    </source>
</evidence>
<dbReference type="GO" id="GO:0003684">
    <property type="term" value="F:damaged DNA binding"/>
    <property type="evidence" value="ECO:0007669"/>
    <property type="project" value="TreeGrafter"/>
</dbReference>
<dbReference type="GO" id="GO:0035312">
    <property type="term" value="F:5'-3' DNA exonuclease activity"/>
    <property type="evidence" value="ECO:0007669"/>
    <property type="project" value="TreeGrafter"/>
</dbReference>
<dbReference type="PANTHER" id="PTHR23240">
    <property type="entry name" value="DNA CROSS-LINK REPAIR PROTEIN PSO2/SNM1-RELATED"/>
    <property type="match status" value="1"/>
</dbReference>
<keyword evidence="5" id="KW-0227">DNA damage</keyword>
<evidence type="ECO:0000256" key="8">
    <source>
        <dbReference type="ARBA" id="ARBA00023172"/>
    </source>
</evidence>
<comment type="similarity">
    <text evidence="2">Belongs to the DNA repair metallo-beta-lactamase (DRMBL) family.</text>
</comment>
<gene>
    <name evidence="15" type="ORF">N7463_006415</name>
</gene>
<feature type="region of interest" description="Disordered" evidence="13">
    <location>
        <begin position="547"/>
        <end position="567"/>
    </location>
</feature>
<name>A0A9X0C6L8_9EURO</name>
<dbReference type="GO" id="GO:0004519">
    <property type="term" value="F:endonuclease activity"/>
    <property type="evidence" value="ECO:0007669"/>
    <property type="project" value="UniProtKB-KW"/>
</dbReference>
<evidence type="ECO:0000256" key="6">
    <source>
        <dbReference type="ARBA" id="ARBA00022801"/>
    </source>
</evidence>
<comment type="subcellular location">
    <subcellularLocation>
        <location evidence="1">Nucleus</location>
    </subcellularLocation>
</comment>
<dbReference type="OrthoDB" id="5561659at2759"/>
<evidence type="ECO:0000256" key="2">
    <source>
        <dbReference type="ARBA" id="ARBA00010304"/>
    </source>
</evidence>
<comment type="caution">
    <text evidence="15">The sequence shown here is derived from an EMBL/GenBank/DDBJ whole genome shotgun (WGS) entry which is preliminary data.</text>
</comment>
<keyword evidence="10" id="KW-0539">Nucleus</keyword>
<reference evidence="15" key="2">
    <citation type="journal article" date="2023" name="IMA Fungus">
        <title>Comparative genomic study of the Penicillium genus elucidates a diverse pangenome and 15 lateral gene transfer events.</title>
        <authorList>
            <person name="Petersen C."/>
            <person name="Sorensen T."/>
            <person name="Nielsen M.R."/>
            <person name="Sondergaard T.E."/>
            <person name="Sorensen J.L."/>
            <person name="Fitzpatrick D.A."/>
            <person name="Frisvad J.C."/>
            <person name="Nielsen K.L."/>
        </authorList>
    </citation>
    <scope>NUCLEOTIDE SEQUENCE</scope>
    <source>
        <strain evidence="15">IBT 29495</strain>
    </source>
</reference>
<keyword evidence="9" id="KW-0234">DNA repair</keyword>
<feature type="compositionally biased region" description="Acidic residues" evidence="13">
    <location>
        <begin position="609"/>
        <end position="618"/>
    </location>
</feature>
<evidence type="ECO:0000256" key="1">
    <source>
        <dbReference type="ARBA" id="ARBA00004123"/>
    </source>
</evidence>
<dbReference type="InterPro" id="IPR036866">
    <property type="entry name" value="RibonucZ/Hydroxyglut_hydro"/>
</dbReference>
<reference evidence="15" key="1">
    <citation type="submission" date="2022-12" db="EMBL/GenBank/DDBJ databases">
        <authorList>
            <person name="Petersen C."/>
        </authorList>
    </citation>
    <scope>NUCLEOTIDE SEQUENCE</scope>
    <source>
        <strain evidence="15">IBT 29495</strain>
    </source>
</reference>
<feature type="compositionally biased region" description="Polar residues" evidence="13">
    <location>
        <begin position="658"/>
        <end position="670"/>
    </location>
</feature>
<dbReference type="SUPFAM" id="SSF56281">
    <property type="entry name" value="Metallo-hydrolase/oxidoreductase"/>
    <property type="match status" value="1"/>
</dbReference>
<evidence type="ECO:0000256" key="10">
    <source>
        <dbReference type="ARBA" id="ARBA00023242"/>
    </source>
</evidence>
<keyword evidence="4" id="KW-0255">Endonuclease</keyword>
<dbReference type="PANTHER" id="PTHR23240:SF8">
    <property type="entry name" value="PROTEIN ARTEMIS"/>
    <property type="match status" value="1"/>
</dbReference>
<accession>A0A9X0C6L8</accession>
<feature type="domain" description="DNA repair metallo-beta-lactamase" evidence="14">
    <location>
        <begin position="435"/>
        <end position="465"/>
    </location>
</feature>
<dbReference type="Pfam" id="PF07522">
    <property type="entry name" value="DRMBL"/>
    <property type="match status" value="1"/>
</dbReference>
<dbReference type="InterPro" id="IPR011084">
    <property type="entry name" value="DRMBL"/>
</dbReference>
<evidence type="ECO:0000313" key="15">
    <source>
        <dbReference type="EMBL" id="KAJ5503541.1"/>
    </source>
</evidence>
<protein>
    <recommendedName>
        <fullName evidence="11">Protein artemis</fullName>
    </recommendedName>
    <alternativeName>
        <fullName evidence="12">DNA cross-link repair 1C protein</fullName>
    </alternativeName>
</protein>
<dbReference type="Gene3D" id="3.60.15.10">
    <property type="entry name" value="Ribonuclease Z/Hydroxyacylglutathione hydrolase-like"/>
    <property type="match status" value="1"/>
</dbReference>
<dbReference type="GO" id="GO:0006303">
    <property type="term" value="P:double-strand break repair via nonhomologous end joining"/>
    <property type="evidence" value="ECO:0007669"/>
    <property type="project" value="TreeGrafter"/>
</dbReference>
<keyword evidence="6" id="KW-0378">Hydrolase</keyword>
<keyword evidence="3" id="KW-0540">Nuclease</keyword>
<dbReference type="EMBL" id="JAPWDS010000003">
    <property type="protein sequence ID" value="KAJ5503541.1"/>
    <property type="molecule type" value="Genomic_DNA"/>
</dbReference>
<dbReference type="GO" id="GO:0036297">
    <property type="term" value="P:interstrand cross-link repair"/>
    <property type="evidence" value="ECO:0007669"/>
    <property type="project" value="TreeGrafter"/>
</dbReference>
<organism evidence="15 16">
    <name type="scientific">Penicillium fimorum</name>
    <dbReference type="NCBI Taxonomy" id="1882269"/>
    <lineage>
        <taxon>Eukaryota</taxon>
        <taxon>Fungi</taxon>
        <taxon>Dikarya</taxon>
        <taxon>Ascomycota</taxon>
        <taxon>Pezizomycotina</taxon>
        <taxon>Eurotiomycetes</taxon>
        <taxon>Eurotiomycetidae</taxon>
        <taxon>Eurotiales</taxon>
        <taxon>Aspergillaceae</taxon>
        <taxon>Penicillium</taxon>
    </lineage>
</organism>
<evidence type="ECO:0000256" key="5">
    <source>
        <dbReference type="ARBA" id="ARBA00022763"/>
    </source>
</evidence>
<dbReference type="GO" id="GO:0006310">
    <property type="term" value="P:DNA recombination"/>
    <property type="evidence" value="ECO:0007669"/>
    <property type="project" value="UniProtKB-KW"/>
</dbReference>
<dbReference type="GO" id="GO:0005634">
    <property type="term" value="C:nucleus"/>
    <property type="evidence" value="ECO:0007669"/>
    <property type="project" value="UniProtKB-SubCell"/>
</dbReference>
<proteinExistence type="inferred from homology"/>
<dbReference type="Pfam" id="PF23023">
    <property type="entry name" value="Anti-Pycsar_Apyc1"/>
    <property type="match status" value="1"/>
</dbReference>
<evidence type="ECO:0000313" key="16">
    <source>
        <dbReference type="Proteomes" id="UP001149954"/>
    </source>
</evidence>
<evidence type="ECO:0000256" key="4">
    <source>
        <dbReference type="ARBA" id="ARBA00022759"/>
    </source>
</evidence>
<evidence type="ECO:0000256" key="3">
    <source>
        <dbReference type="ARBA" id="ARBA00022722"/>
    </source>
</evidence>
<evidence type="ECO:0000256" key="12">
    <source>
        <dbReference type="ARBA" id="ARBA00042677"/>
    </source>
</evidence>
<sequence>MSTFDGIVEGEIVTSHVTSTLIILIEFPEIRIDYFRKCPERPAPLACFLSHVHSDHLQGLESFRTPFIYCSPATRELLLRIEKYPHRMNFNKGILESRRLHYKHLAKLLRPIPLNTPTEIELTPQHRIKVTLLDANHCTGAVMFLIEGDGKAIIYTGDIRAEAWWVSSLVRHPILIRYTLGQKRLDKLYLDSTFASKTNPFRKFPSKAEGLSELLQKVQAYPDNTVFYFRAWTFGYEDVWIALSAALNTKIHVDRYQMGLYRSLIQTPGNRGVSEAPALCGFELGNKAVAGCLSNNESSRIHSCEPGVSCSVARSTNAVYIVPIVNRTTGGAEIPEIGAGGGIGDIYQTHELELPDESALAELEKLCLKHVQDKQALSQVRAALLDAFRSRKKALSLDTYGVKEEGEISLKNLVTALSHGPSDTASRSSQPDLPNTIRFPYSRHSSYSELCELVAAFRPRDIHPCTVDPTTWNEDVSIRRLFGHLCSGNNFSHDTHMRQTLANDFDDAGDLRARKKARYDMDLSTQSTQETSSGIEDFSLDTADASQYHDQKQDPLHNSSLPEETARAKRNEIRQAHRYLQEHPEPGLFQVNPLPSTWLAEKEDGFGLDSDEASEAEDTLIPGQPDLEPSATGLRLRSEPSTSTKIIDLTGDGATSPRPITQQAESQHTDVRSLSISESAFDSPDQNSVENGLRDPLQGEEIVNRSRRARVAAYLAAREGTFSAWTDISLVSAGDNHAEEEIEL</sequence>
<keyword evidence="8" id="KW-0233">DNA recombination</keyword>
<evidence type="ECO:0000256" key="9">
    <source>
        <dbReference type="ARBA" id="ARBA00023204"/>
    </source>
</evidence>
<evidence type="ECO:0000256" key="7">
    <source>
        <dbReference type="ARBA" id="ARBA00022839"/>
    </source>
</evidence>
<evidence type="ECO:0000256" key="13">
    <source>
        <dbReference type="SAM" id="MobiDB-lite"/>
    </source>
</evidence>
<dbReference type="Proteomes" id="UP001149954">
    <property type="component" value="Unassembled WGS sequence"/>
</dbReference>